<dbReference type="RefSeq" id="WP_005614082.1">
    <property type="nucleotide sequence ID" value="NZ_CP015231.1"/>
</dbReference>
<keyword evidence="9" id="KW-0614">Plasmid</keyword>
<dbReference type="PANTHER" id="PTHR30472:SF1">
    <property type="entry name" value="FE(3+) DICITRATE TRANSPORT SYSTEM PERMEASE PROTEIN FECC-RELATED"/>
    <property type="match status" value="1"/>
</dbReference>
<feature type="transmembrane region" description="Helical" evidence="8">
    <location>
        <begin position="104"/>
        <end position="122"/>
    </location>
</feature>
<evidence type="ECO:0000256" key="1">
    <source>
        <dbReference type="ARBA" id="ARBA00004651"/>
    </source>
</evidence>
<dbReference type="Proteomes" id="UP000013243">
    <property type="component" value="Plasmid unnamed1"/>
</dbReference>
<comment type="subcellular location">
    <subcellularLocation>
        <location evidence="1">Cell membrane</location>
        <topology evidence="1">Multi-pass membrane protein</topology>
    </subcellularLocation>
</comment>
<evidence type="ECO:0000256" key="7">
    <source>
        <dbReference type="ARBA" id="ARBA00023136"/>
    </source>
</evidence>
<feature type="transmembrane region" description="Helical" evidence="8">
    <location>
        <begin position="73"/>
        <end position="92"/>
    </location>
</feature>
<feature type="transmembrane region" description="Helical" evidence="8">
    <location>
        <begin position="243"/>
        <end position="273"/>
    </location>
</feature>
<evidence type="ECO:0000256" key="4">
    <source>
        <dbReference type="ARBA" id="ARBA00022475"/>
    </source>
</evidence>
<keyword evidence="5 8" id="KW-0812">Transmembrane</keyword>
<dbReference type="PANTHER" id="PTHR30472">
    <property type="entry name" value="FERRIC ENTEROBACTIN TRANSPORT SYSTEM PERMEASE PROTEIN"/>
    <property type="match status" value="1"/>
</dbReference>
<feature type="transmembrane region" description="Helical" evidence="8">
    <location>
        <begin position="129"/>
        <end position="147"/>
    </location>
</feature>
<sequence length="342" mass="35128">MAADSSSVAFGGLRPHRLMWLGIGILALLISALLSLRLGVRLIGWADIGQALFSFDPDTADHIVLWQIRLPRMVGALLCGGCLGVAGALMQALTRNPLADPGLLGVNAGAALGVVICTIALGLTDPAQFIWAALAGAAIASALVFALGGNAPSGTGRLILAGAAVSALFYALIRGLLLVSRSSLEVYRVWVLGGFDNVTFDMVATLMPFLVVGLVLAFAAGFSLNALQLGESTAQSLGVRVGFLQLLTGAAIVLLCGTTVAMAGPIAFIGLIVPHLARVTAPADMRWLSIYSAVYGATLMALADLIARSGVFGGNMQAGVMSAIIGGPVLIWLVRSKGVRKL</sequence>
<evidence type="ECO:0000313" key="9">
    <source>
        <dbReference type="EMBL" id="ANP42332.1"/>
    </source>
</evidence>
<gene>
    <name evidence="9" type="ORF">K529_016260</name>
</gene>
<evidence type="ECO:0000256" key="2">
    <source>
        <dbReference type="ARBA" id="ARBA00007935"/>
    </source>
</evidence>
<name>A0A1B1A6X3_9RHOB</name>
<dbReference type="AlphaFoldDB" id="A0A1B1A6X3"/>
<dbReference type="GO" id="GO:0005886">
    <property type="term" value="C:plasma membrane"/>
    <property type="evidence" value="ECO:0007669"/>
    <property type="project" value="UniProtKB-SubCell"/>
</dbReference>
<evidence type="ECO:0000256" key="6">
    <source>
        <dbReference type="ARBA" id="ARBA00022989"/>
    </source>
</evidence>
<accession>A0A1B1A6X3</accession>
<dbReference type="Pfam" id="PF01032">
    <property type="entry name" value="FecCD"/>
    <property type="match status" value="1"/>
</dbReference>
<keyword evidence="3" id="KW-0813">Transport</keyword>
<dbReference type="InterPro" id="IPR037294">
    <property type="entry name" value="ABC_BtuC-like"/>
</dbReference>
<dbReference type="CDD" id="cd06550">
    <property type="entry name" value="TM_ABC_iron-siderophores_like"/>
    <property type="match status" value="1"/>
</dbReference>
<keyword evidence="7 8" id="KW-0472">Membrane</keyword>
<dbReference type="EMBL" id="CP015231">
    <property type="protein sequence ID" value="ANP42332.1"/>
    <property type="molecule type" value="Genomic_DNA"/>
</dbReference>
<dbReference type="KEGG" id="rmb:K529_016260"/>
<dbReference type="GeneID" id="28251419"/>
<comment type="similarity">
    <text evidence="2">Belongs to the binding-protein-dependent transport system permease family. FecCD subfamily.</text>
</comment>
<geneLocation type="plasmid" evidence="9 10">
    <name>unnamed1</name>
</geneLocation>
<keyword evidence="4" id="KW-1003">Cell membrane</keyword>
<dbReference type="GO" id="GO:0033214">
    <property type="term" value="P:siderophore-iron import into cell"/>
    <property type="evidence" value="ECO:0007669"/>
    <property type="project" value="TreeGrafter"/>
</dbReference>
<protein>
    <submittedName>
        <fullName evidence="9">Iron ABC transporter permease</fullName>
    </submittedName>
</protein>
<feature type="transmembrane region" description="Helical" evidence="8">
    <location>
        <begin position="159"/>
        <end position="179"/>
    </location>
</feature>
<dbReference type="SUPFAM" id="SSF81345">
    <property type="entry name" value="ABC transporter involved in vitamin B12 uptake, BtuC"/>
    <property type="match status" value="1"/>
</dbReference>
<evidence type="ECO:0000256" key="3">
    <source>
        <dbReference type="ARBA" id="ARBA00022448"/>
    </source>
</evidence>
<keyword evidence="6 8" id="KW-1133">Transmembrane helix</keyword>
<feature type="transmembrane region" description="Helical" evidence="8">
    <location>
        <begin position="285"/>
        <end position="303"/>
    </location>
</feature>
<evidence type="ECO:0000313" key="10">
    <source>
        <dbReference type="Proteomes" id="UP000013243"/>
    </source>
</evidence>
<proteinExistence type="inferred from homology"/>
<evidence type="ECO:0000256" key="8">
    <source>
        <dbReference type="SAM" id="Phobius"/>
    </source>
</evidence>
<evidence type="ECO:0000256" key="5">
    <source>
        <dbReference type="ARBA" id="ARBA00022692"/>
    </source>
</evidence>
<dbReference type="Gene3D" id="1.10.3470.10">
    <property type="entry name" value="ABC transporter involved in vitamin B12 uptake, BtuC"/>
    <property type="match status" value="1"/>
</dbReference>
<dbReference type="InterPro" id="IPR000522">
    <property type="entry name" value="ABC_transptr_permease_BtuC"/>
</dbReference>
<feature type="transmembrane region" description="Helical" evidence="8">
    <location>
        <begin position="20"/>
        <end position="40"/>
    </location>
</feature>
<dbReference type="OrthoDB" id="9811975at2"/>
<feature type="transmembrane region" description="Helical" evidence="8">
    <location>
        <begin position="200"/>
        <end position="223"/>
    </location>
</feature>
<dbReference type="GO" id="GO:0022857">
    <property type="term" value="F:transmembrane transporter activity"/>
    <property type="evidence" value="ECO:0007669"/>
    <property type="project" value="InterPro"/>
</dbReference>
<reference evidence="9 10" key="1">
    <citation type="journal article" date="2016" name="ISME J.">
        <title>Global occurrence and heterogeneity of the Roseobacter-clade species Ruegeria mobilis.</title>
        <authorList>
            <person name="Sonnenschein E."/>
            <person name="Gram L."/>
        </authorList>
    </citation>
    <scope>NUCLEOTIDE SEQUENCE [LARGE SCALE GENOMIC DNA]</scope>
    <source>
        <strain evidence="9 10">F1926</strain>
        <plasmid evidence="9 10">unnamed1</plasmid>
    </source>
</reference>
<organism evidence="9 10">
    <name type="scientific">Tritonibacter mobilis F1926</name>
    <dbReference type="NCBI Taxonomy" id="1265309"/>
    <lineage>
        <taxon>Bacteria</taxon>
        <taxon>Pseudomonadati</taxon>
        <taxon>Pseudomonadota</taxon>
        <taxon>Alphaproteobacteria</taxon>
        <taxon>Rhodobacterales</taxon>
        <taxon>Paracoccaceae</taxon>
        <taxon>Tritonibacter</taxon>
    </lineage>
</organism>
<feature type="transmembrane region" description="Helical" evidence="8">
    <location>
        <begin position="315"/>
        <end position="334"/>
    </location>
</feature>